<dbReference type="PANTHER" id="PTHR48111:SF22">
    <property type="entry name" value="REGULATOR OF RPOS"/>
    <property type="match status" value="1"/>
</dbReference>
<dbReference type="AlphaFoldDB" id="A0A2X2JL39"/>
<dbReference type="PROSITE" id="PS51755">
    <property type="entry name" value="OMPR_PHOB"/>
    <property type="match status" value="1"/>
</dbReference>
<dbReference type="SMART" id="SM00448">
    <property type="entry name" value="REC"/>
    <property type="match status" value="1"/>
</dbReference>
<reference evidence="10 11" key="1">
    <citation type="submission" date="2018-06" db="EMBL/GenBank/DDBJ databases">
        <authorList>
            <consortium name="Pathogen Informatics"/>
            <person name="Doyle S."/>
        </authorList>
    </citation>
    <scope>NUCLEOTIDE SEQUENCE [LARGE SCALE GENOMIC DNA]</scope>
    <source>
        <strain evidence="10 11">NCTC11343</strain>
    </source>
</reference>
<dbReference type="GO" id="GO:0005829">
    <property type="term" value="C:cytosol"/>
    <property type="evidence" value="ECO:0007669"/>
    <property type="project" value="TreeGrafter"/>
</dbReference>
<dbReference type="InterPro" id="IPR001867">
    <property type="entry name" value="OmpR/PhoB-type_DNA-bd"/>
</dbReference>
<evidence type="ECO:0000313" key="11">
    <source>
        <dbReference type="Proteomes" id="UP000251241"/>
    </source>
</evidence>
<dbReference type="SMART" id="SM00862">
    <property type="entry name" value="Trans_reg_C"/>
    <property type="match status" value="1"/>
</dbReference>
<keyword evidence="5" id="KW-0804">Transcription</keyword>
<dbReference type="SUPFAM" id="SSF52172">
    <property type="entry name" value="CheY-like"/>
    <property type="match status" value="1"/>
</dbReference>
<evidence type="ECO:0000259" key="9">
    <source>
        <dbReference type="PROSITE" id="PS51755"/>
    </source>
</evidence>
<keyword evidence="3" id="KW-0805">Transcription regulation</keyword>
<evidence type="ECO:0000256" key="1">
    <source>
        <dbReference type="ARBA" id="ARBA00022553"/>
    </source>
</evidence>
<evidence type="ECO:0000256" key="5">
    <source>
        <dbReference type="ARBA" id="ARBA00023163"/>
    </source>
</evidence>
<dbReference type="InterPro" id="IPR001789">
    <property type="entry name" value="Sig_transdc_resp-reg_receiver"/>
</dbReference>
<feature type="modified residue" description="4-aspartylphosphate" evidence="6">
    <location>
        <position position="70"/>
    </location>
</feature>
<proteinExistence type="predicted"/>
<keyword evidence="4 7" id="KW-0238">DNA-binding</keyword>
<dbReference type="GO" id="GO:0006355">
    <property type="term" value="P:regulation of DNA-templated transcription"/>
    <property type="evidence" value="ECO:0007669"/>
    <property type="project" value="InterPro"/>
</dbReference>
<evidence type="ECO:0000256" key="3">
    <source>
        <dbReference type="ARBA" id="ARBA00023015"/>
    </source>
</evidence>
<dbReference type="PROSITE" id="PS50110">
    <property type="entry name" value="RESPONSE_REGULATORY"/>
    <property type="match status" value="1"/>
</dbReference>
<organism evidence="10 11">
    <name type="scientific">Sphingobacterium multivorum</name>
    <dbReference type="NCBI Taxonomy" id="28454"/>
    <lineage>
        <taxon>Bacteria</taxon>
        <taxon>Pseudomonadati</taxon>
        <taxon>Bacteroidota</taxon>
        <taxon>Sphingobacteriia</taxon>
        <taxon>Sphingobacteriales</taxon>
        <taxon>Sphingobacteriaceae</taxon>
        <taxon>Sphingobacterium</taxon>
    </lineage>
</organism>
<gene>
    <name evidence="10" type="primary">arlR_2</name>
    <name evidence="10" type="ORF">NCTC11343_04820</name>
</gene>
<evidence type="ECO:0000256" key="7">
    <source>
        <dbReference type="PROSITE-ProRule" id="PRU01091"/>
    </source>
</evidence>
<dbReference type="GO" id="GO:0000156">
    <property type="term" value="F:phosphorelay response regulator activity"/>
    <property type="evidence" value="ECO:0007669"/>
    <property type="project" value="TreeGrafter"/>
</dbReference>
<accession>A0A2X2JL39</accession>
<dbReference type="Proteomes" id="UP000251241">
    <property type="component" value="Unassembled WGS sequence"/>
</dbReference>
<evidence type="ECO:0000256" key="4">
    <source>
        <dbReference type="ARBA" id="ARBA00023125"/>
    </source>
</evidence>
<dbReference type="Gene3D" id="1.10.10.10">
    <property type="entry name" value="Winged helix-like DNA-binding domain superfamily/Winged helix DNA-binding domain"/>
    <property type="match status" value="1"/>
</dbReference>
<protein>
    <submittedName>
        <fullName evidence="10">Response regulator ArlR</fullName>
    </submittedName>
</protein>
<dbReference type="Pfam" id="PF00486">
    <property type="entry name" value="Trans_reg_C"/>
    <property type="match status" value="1"/>
</dbReference>
<dbReference type="GO" id="GO:0032993">
    <property type="term" value="C:protein-DNA complex"/>
    <property type="evidence" value="ECO:0007669"/>
    <property type="project" value="TreeGrafter"/>
</dbReference>
<dbReference type="CDD" id="cd00383">
    <property type="entry name" value="trans_reg_C"/>
    <property type="match status" value="1"/>
</dbReference>
<dbReference type="EMBL" id="UAUU01000011">
    <property type="protein sequence ID" value="SPZ92866.1"/>
    <property type="molecule type" value="Genomic_DNA"/>
</dbReference>
<keyword evidence="2" id="KW-0902">Two-component regulatory system</keyword>
<dbReference type="InterPro" id="IPR039420">
    <property type="entry name" value="WalR-like"/>
</dbReference>
<dbReference type="SUPFAM" id="SSF46894">
    <property type="entry name" value="C-terminal effector domain of the bipartite response regulators"/>
    <property type="match status" value="1"/>
</dbReference>
<feature type="DNA-binding region" description="OmpR/PhoB-type" evidence="7">
    <location>
        <begin position="154"/>
        <end position="252"/>
    </location>
</feature>
<evidence type="ECO:0000256" key="2">
    <source>
        <dbReference type="ARBA" id="ARBA00023012"/>
    </source>
</evidence>
<evidence type="ECO:0000256" key="6">
    <source>
        <dbReference type="PROSITE-ProRule" id="PRU00169"/>
    </source>
</evidence>
<name>A0A2X2JL39_SPHMU</name>
<sequence length="254" mass="29134">MVWIVVPYRELHIMTNMEEQKIILVEDEQDVADLIVQGLGEDGYRVIHLGRSEGLEQLLAKQDVSLVLLDILLPGTNGLDICKQIRQWGYTDLPVMMLTALGTPENVVLGLDNGADDYLSKPFKLIELKARIRSLIRRQQSIVQATQRELQPSKDTFSYGFLRIDDYKKIAYCEGQELNLTSTEYRLLLLFIQSPKKVFERTELLDKIWGINFDIGSNVVDVYVNYLRKKIEKVTSKKAIHTVIGMGYVLKIED</sequence>
<dbReference type="GO" id="GO:0000976">
    <property type="term" value="F:transcription cis-regulatory region binding"/>
    <property type="evidence" value="ECO:0007669"/>
    <property type="project" value="TreeGrafter"/>
</dbReference>
<dbReference type="GeneID" id="97179708"/>
<feature type="domain" description="Response regulatory" evidence="8">
    <location>
        <begin position="21"/>
        <end position="136"/>
    </location>
</feature>
<dbReference type="InterPro" id="IPR036388">
    <property type="entry name" value="WH-like_DNA-bd_sf"/>
</dbReference>
<dbReference type="Gene3D" id="3.40.50.2300">
    <property type="match status" value="1"/>
</dbReference>
<dbReference type="PANTHER" id="PTHR48111">
    <property type="entry name" value="REGULATOR OF RPOS"/>
    <property type="match status" value="1"/>
</dbReference>
<feature type="domain" description="OmpR/PhoB-type" evidence="9">
    <location>
        <begin position="154"/>
        <end position="252"/>
    </location>
</feature>
<dbReference type="Pfam" id="PF00072">
    <property type="entry name" value="Response_reg"/>
    <property type="match status" value="1"/>
</dbReference>
<dbReference type="RefSeq" id="WP_239468832.1">
    <property type="nucleotide sequence ID" value="NZ_CP069793.1"/>
</dbReference>
<dbReference type="InterPro" id="IPR016032">
    <property type="entry name" value="Sig_transdc_resp-reg_C-effctor"/>
</dbReference>
<keyword evidence="1 6" id="KW-0597">Phosphoprotein</keyword>
<dbReference type="InterPro" id="IPR011006">
    <property type="entry name" value="CheY-like_superfamily"/>
</dbReference>
<evidence type="ECO:0000259" key="8">
    <source>
        <dbReference type="PROSITE" id="PS50110"/>
    </source>
</evidence>
<dbReference type="FunFam" id="1.10.10.10:FF:000005">
    <property type="entry name" value="Two-component system response regulator"/>
    <property type="match status" value="1"/>
</dbReference>
<evidence type="ECO:0000313" key="10">
    <source>
        <dbReference type="EMBL" id="SPZ92866.1"/>
    </source>
</evidence>